<keyword evidence="6" id="KW-0472">Membrane</keyword>
<dbReference type="GO" id="GO:0030089">
    <property type="term" value="C:phycobilisome"/>
    <property type="evidence" value="ECO:0007669"/>
    <property type="project" value="UniProtKB-UniRule"/>
</dbReference>
<dbReference type="PROSITE" id="PS51445">
    <property type="entry name" value="PBS_LINKER"/>
    <property type="match status" value="1"/>
</dbReference>
<comment type="similarity">
    <text evidence="7">Belongs to the phycobilisome linker protein family.</text>
</comment>
<proteinExistence type="inferred from homology"/>
<keyword evidence="5" id="KW-0793">Thylakoid</keyword>
<accession>A0A433NKQ7</accession>
<comment type="subcellular location">
    <subcellularLocation>
        <location evidence="1">Endomembrane system</location>
    </subcellularLocation>
</comment>
<dbReference type="InterPro" id="IPR001297">
    <property type="entry name" value="PBS_linker_dom"/>
</dbReference>
<evidence type="ECO:0000256" key="6">
    <source>
        <dbReference type="ARBA" id="ARBA00023136"/>
    </source>
</evidence>
<evidence type="ECO:0000313" key="10">
    <source>
        <dbReference type="EMBL" id="RUR83385.1"/>
    </source>
</evidence>
<dbReference type="Proteomes" id="UP000268857">
    <property type="component" value="Unassembled WGS sequence"/>
</dbReference>
<comment type="caution">
    <text evidence="10">The sequence shown here is derived from an EMBL/GenBank/DDBJ whole genome shotgun (WGS) entry which is preliminary data.</text>
</comment>
<evidence type="ECO:0000256" key="8">
    <source>
        <dbReference type="SAM" id="MobiDB-lite"/>
    </source>
</evidence>
<evidence type="ECO:0000256" key="7">
    <source>
        <dbReference type="PROSITE-ProRule" id="PRU00775"/>
    </source>
</evidence>
<dbReference type="GO" id="GO:0012505">
    <property type="term" value="C:endomembrane system"/>
    <property type="evidence" value="ECO:0007669"/>
    <property type="project" value="UniProtKB-SubCell"/>
</dbReference>
<keyword evidence="2" id="KW-0602">Photosynthesis</keyword>
<dbReference type="GO" id="GO:0015979">
    <property type="term" value="P:photosynthesis"/>
    <property type="evidence" value="ECO:0007669"/>
    <property type="project" value="UniProtKB-KW"/>
</dbReference>
<dbReference type="Pfam" id="PF00427">
    <property type="entry name" value="PBS_linker_poly"/>
    <property type="match status" value="1"/>
</dbReference>
<keyword evidence="3" id="KW-0042">Antenna complex</keyword>
<evidence type="ECO:0000259" key="9">
    <source>
        <dbReference type="PROSITE" id="PS51445"/>
    </source>
</evidence>
<feature type="region of interest" description="Disordered" evidence="8">
    <location>
        <begin position="233"/>
        <end position="257"/>
    </location>
</feature>
<dbReference type="EMBL" id="RSCJ01000007">
    <property type="protein sequence ID" value="RUR83385.1"/>
    <property type="molecule type" value="Genomic_DNA"/>
</dbReference>
<organism evidence="10 11">
    <name type="scientific">Chlorogloeopsis fritschii PCC 6912</name>
    <dbReference type="NCBI Taxonomy" id="211165"/>
    <lineage>
        <taxon>Bacteria</taxon>
        <taxon>Bacillati</taxon>
        <taxon>Cyanobacteriota</taxon>
        <taxon>Cyanophyceae</taxon>
        <taxon>Nostocales</taxon>
        <taxon>Chlorogloeopsidaceae</taxon>
        <taxon>Chlorogloeopsis</taxon>
    </lineage>
</organism>
<dbReference type="InterPro" id="IPR038255">
    <property type="entry name" value="PBS_linker_sf"/>
</dbReference>
<sequence length="257" mass="29883">MTNNKGQIFTMSIPLLEYKPSSQNQRVAGYEVPNEDSPRIYRLEDSPTESEIQELIWAGYRQIFSEHENLKFYRQQNLESQLKNRTITVRDFIRGLAKSEGFRRLVVETNSNYRIVEVCLKRILGRASYNKDEEIAWSIKIATQGFGGFIDALVDSEEYQTNFGDNTVPYQRRRFKDRPFNLVTPRYGNYWRDKLENERYKSGDIKNFLELAKSIEIRTVNYKPVSTANIQIPDTTRNTQPQGIPVSISPSASFPIS</sequence>
<keyword evidence="4 7" id="KW-0605">Phycobilisome</keyword>
<dbReference type="PANTHER" id="PTHR34011">
    <property type="entry name" value="PHYCOBILISOME 32.1 KDA LINKER POLYPEPTIDE, PHYCOCYANIN-ASSOCIATED, ROD 2-RELATED"/>
    <property type="match status" value="1"/>
</dbReference>
<dbReference type="STRING" id="211165.GCA_000317285_04759"/>
<dbReference type="AlphaFoldDB" id="A0A433NKQ7"/>
<evidence type="ECO:0000256" key="2">
    <source>
        <dbReference type="ARBA" id="ARBA00022531"/>
    </source>
</evidence>
<gene>
    <name evidence="10" type="primary">cpcG2</name>
    <name evidence="10" type="ORF">PCC6912_22180</name>
</gene>
<dbReference type="PIRSF" id="PIRSF005898">
    <property type="entry name" value="Phycobilisome_CpeC/CpcI"/>
    <property type="match status" value="1"/>
</dbReference>
<protein>
    <submittedName>
        <fullName evidence="10">Phycobilisome rod-core linker polypeptide CpcG2</fullName>
    </submittedName>
</protein>
<evidence type="ECO:0000256" key="4">
    <source>
        <dbReference type="ARBA" id="ARBA00022738"/>
    </source>
</evidence>
<evidence type="ECO:0000256" key="5">
    <source>
        <dbReference type="ARBA" id="ARBA00023078"/>
    </source>
</evidence>
<evidence type="ECO:0000256" key="3">
    <source>
        <dbReference type="ARBA" id="ARBA00022549"/>
    </source>
</evidence>
<evidence type="ECO:0000256" key="1">
    <source>
        <dbReference type="ARBA" id="ARBA00004308"/>
    </source>
</evidence>
<evidence type="ECO:0000313" key="11">
    <source>
        <dbReference type="Proteomes" id="UP000268857"/>
    </source>
</evidence>
<keyword evidence="11" id="KW-1185">Reference proteome</keyword>
<name>A0A433NKQ7_CHLFR</name>
<dbReference type="InterPro" id="IPR016470">
    <property type="entry name" value="Phycobilisome"/>
</dbReference>
<dbReference type="Gene3D" id="1.10.3130.20">
    <property type="entry name" value="Phycobilisome linker domain"/>
    <property type="match status" value="1"/>
</dbReference>
<feature type="domain" description="PBS-linker" evidence="9">
    <location>
        <begin position="21"/>
        <end position="199"/>
    </location>
</feature>
<reference evidence="10 11" key="1">
    <citation type="journal article" date="2019" name="Genome Biol. Evol.">
        <title>Day and night: Metabolic profiles and evolutionary relationships of six axenic non-marine cyanobacteria.</title>
        <authorList>
            <person name="Will S.E."/>
            <person name="Henke P."/>
            <person name="Boedeker C."/>
            <person name="Huang S."/>
            <person name="Brinkmann H."/>
            <person name="Rohde M."/>
            <person name="Jarek M."/>
            <person name="Friedl T."/>
            <person name="Seufert S."/>
            <person name="Schumacher M."/>
            <person name="Overmann J."/>
            <person name="Neumann-Schaal M."/>
            <person name="Petersen J."/>
        </authorList>
    </citation>
    <scope>NUCLEOTIDE SEQUENCE [LARGE SCALE GENOMIC DNA]</scope>
    <source>
        <strain evidence="10 11">PCC 6912</strain>
    </source>
</reference>